<dbReference type="PROSITE" id="PS51318">
    <property type="entry name" value="TAT"/>
    <property type="match status" value="1"/>
</dbReference>
<evidence type="ECO:0000313" key="5">
    <source>
        <dbReference type="Proteomes" id="UP001548713"/>
    </source>
</evidence>
<proteinExistence type="predicted"/>
<dbReference type="RefSeq" id="WP_353984262.1">
    <property type="nucleotide sequence ID" value="NZ_JBEWLY010000014.1"/>
</dbReference>
<dbReference type="PANTHER" id="PTHR42686:SF1">
    <property type="entry name" value="GH17980P-RELATED"/>
    <property type="match status" value="1"/>
</dbReference>
<feature type="domain" description="NADP-dependent oxidoreductase" evidence="3">
    <location>
        <begin position="48"/>
        <end position="355"/>
    </location>
</feature>
<accession>A0ABV2D1P9</accession>
<feature type="signal peptide" evidence="2">
    <location>
        <begin position="1"/>
        <end position="25"/>
    </location>
</feature>
<evidence type="ECO:0000259" key="3">
    <source>
        <dbReference type="Pfam" id="PF00248"/>
    </source>
</evidence>
<name>A0ABV2D1P9_9SPHN</name>
<dbReference type="EMBL" id="JBEWLY010000014">
    <property type="protein sequence ID" value="MET1755770.1"/>
    <property type="molecule type" value="Genomic_DNA"/>
</dbReference>
<dbReference type="InterPro" id="IPR036812">
    <property type="entry name" value="NAD(P)_OxRdtase_dom_sf"/>
</dbReference>
<reference evidence="4 5" key="1">
    <citation type="submission" date="2024-07" db="EMBL/GenBank/DDBJ databases">
        <title>Novosphingobium kalidii RD2P27.</title>
        <authorList>
            <person name="Sun J.-Q."/>
        </authorList>
    </citation>
    <scope>NUCLEOTIDE SEQUENCE [LARGE SCALE GENOMIC DNA]</scope>
    <source>
        <strain evidence="4 5">RD2P27</strain>
    </source>
</reference>
<dbReference type="Gene3D" id="3.20.20.100">
    <property type="entry name" value="NADP-dependent oxidoreductase domain"/>
    <property type="match status" value="1"/>
</dbReference>
<dbReference type="PANTHER" id="PTHR42686">
    <property type="entry name" value="GH17980P-RELATED"/>
    <property type="match status" value="1"/>
</dbReference>
<organism evidence="4 5">
    <name type="scientific">Novosphingobium kalidii</name>
    <dbReference type="NCBI Taxonomy" id="3230299"/>
    <lineage>
        <taxon>Bacteria</taxon>
        <taxon>Pseudomonadati</taxon>
        <taxon>Pseudomonadota</taxon>
        <taxon>Alphaproteobacteria</taxon>
        <taxon>Sphingomonadales</taxon>
        <taxon>Sphingomonadaceae</taxon>
        <taxon>Novosphingobium</taxon>
    </lineage>
</organism>
<sequence length="368" mass="40320">MTTRRSLLGAAAGLVAAAGVTPARAQSGTPAPLPSNDRSGRRFRPKGKLGMGGTQVGSNHFRTPAEQAAMTLQASWHEGVRYFDTSPWYGLGLSERRFGTFFDEKPRDEWVLSTKVGRVLVPDARVAGTKVGNWAQVPPMRHEYDYTAAGVRRSIEQSLQRMGLSQIDIVFVHDLSPDNGDMGERWTEYFEQARTGAFPELTRMREEGIIKGWGMGVNTLEPILRCFEVADPDIHLSATQYSIAKHADALNRLMPEVKRRGVSLVSGAPLNDGFLAGKERFNYGPVPADMRAKRARMAALAQEHGTDLRTAALQFVLANPNFSSIIPGARSPTQAVQNANAVRASIAPEFWAALRRERLIEANAPVPA</sequence>
<gene>
    <name evidence="4" type="ORF">ABVV53_09910</name>
</gene>
<comment type="caution">
    <text evidence="4">The sequence shown here is derived from an EMBL/GenBank/DDBJ whole genome shotgun (WGS) entry which is preliminary data.</text>
</comment>
<protein>
    <submittedName>
        <fullName evidence="4">Aldo/keto reductase</fullName>
    </submittedName>
</protein>
<keyword evidence="5" id="KW-1185">Reference proteome</keyword>
<evidence type="ECO:0000256" key="2">
    <source>
        <dbReference type="SAM" id="SignalP"/>
    </source>
</evidence>
<feature type="region of interest" description="Disordered" evidence="1">
    <location>
        <begin position="21"/>
        <end position="57"/>
    </location>
</feature>
<dbReference type="SUPFAM" id="SSF51430">
    <property type="entry name" value="NAD(P)-linked oxidoreductase"/>
    <property type="match status" value="1"/>
</dbReference>
<keyword evidence="2" id="KW-0732">Signal</keyword>
<dbReference type="InterPro" id="IPR020471">
    <property type="entry name" value="AKR"/>
</dbReference>
<evidence type="ECO:0000256" key="1">
    <source>
        <dbReference type="SAM" id="MobiDB-lite"/>
    </source>
</evidence>
<dbReference type="InterPro" id="IPR006311">
    <property type="entry name" value="TAT_signal"/>
</dbReference>
<evidence type="ECO:0000313" key="4">
    <source>
        <dbReference type="EMBL" id="MET1755770.1"/>
    </source>
</evidence>
<feature type="chain" id="PRO_5046082446" evidence="2">
    <location>
        <begin position="26"/>
        <end position="368"/>
    </location>
</feature>
<dbReference type="Proteomes" id="UP001548713">
    <property type="component" value="Unassembled WGS sequence"/>
</dbReference>
<dbReference type="CDD" id="cd19152">
    <property type="entry name" value="AKR_AKR15A"/>
    <property type="match status" value="1"/>
</dbReference>
<dbReference type="Pfam" id="PF00248">
    <property type="entry name" value="Aldo_ket_red"/>
    <property type="match status" value="1"/>
</dbReference>
<dbReference type="InterPro" id="IPR023210">
    <property type="entry name" value="NADP_OxRdtase_dom"/>
</dbReference>